<evidence type="ECO:0000256" key="1">
    <source>
        <dbReference type="SAM" id="Phobius"/>
    </source>
</evidence>
<gene>
    <name evidence="2" type="ORF">F4553_002267</name>
</gene>
<feature type="transmembrane region" description="Helical" evidence="1">
    <location>
        <begin position="143"/>
        <end position="164"/>
    </location>
</feature>
<keyword evidence="2" id="KW-0966">Cell projection</keyword>
<feature type="transmembrane region" description="Helical" evidence="1">
    <location>
        <begin position="67"/>
        <end position="87"/>
    </location>
</feature>
<keyword evidence="1" id="KW-0812">Transmembrane</keyword>
<keyword evidence="2" id="KW-0282">Flagellum</keyword>
<name>A0A841BNC7_9ACTN</name>
<proteinExistence type="predicted"/>
<dbReference type="AlphaFoldDB" id="A0A841BNC7"/>
<sequence length="377" mass="40119">MAVRVVHDVEGGSGLRGVLRAIAVLLGVVLIVVGIVAAVFPLIYILLTASDLLQGNSVSSLDGNDAVQLLVLIAVSLLGFWLGLRFIRGRRRTGLYLRKFGFADTTRTVSHALNSAVGRSVRLVTLDDSMVAPIGAGHGRRRFAGFVWFITGAGVLLLVIYLVGGGYSDSADSLMEQTASQAGDGFGESVLAAGVGALFGALLLIMVVGFAVIVGLIALLGGGSYLAARRAERAASQVLRNEGDVDATARRIARLGRRIFAPRLVVIAVPTAFWQHAVRGLARVSEVVVIDVSQPTDALVWEVQNIKPLFQGRWVLVGARDRVAALAQPGTAMLATPLGLLARMLDAEEVIAYGPTPEDRKRFARALRNKLAMVQRR</sequence>
<dbReference type="RefSeq" id="WP_184835149.1">
    <property type="nucleotide sequence ID" value="NZ_JACHMN010000002.1"/>
</dbReference>
<dbReference type="Proteomes" id="UP000587527">
    <property type="component" value="Unassembled WGS sequence"/>
</dbReference>
<organism evidence="2 3">
    <name type="scientific">Allocatelliglobosispora scoriae</name>
    <dbReference type="NCBI Taxonomy" id="643052"/>
    <lineage>
        <taxon>Bacteria</taxon>
        <taxon>Bacillati</taxon>
        <taxon>Actinomycetota</taxon>
        <taxon>Actinomycetes</taxon>
        <taxon>Micromonosporales</taxon>
        <taxon>Micromonosporaceae</taxon>
        <taxon>Allocatelliglobosispora</taxon>
    </lineage>
</organism>
<feature type="transmembrane region" description="Helical" evidence="1">
    <location>
        <begin position="21"/>
        <end position="47"/>
    </location>
</feature>
<evidence type="ECO:0000313" key="3">
    <source>
        <dbReference type="Proteomes" id="UP000587527"/>
    </source>
</evidence>
<feature type="transmembrane region" description="Helical" evidence="1">
    <location>
        <begin position="190"/>
        <end position="220"/>
    </location>
</feature>
<evidence type="ECO:0000313" key="2">
    <source>
        <dbReference type="EMBL" id="MBB5868888.1"/>
    </source>
</evidence>
<keyword evidence="1" id="KW-0472">Membrane</keyword>
<reference evidence="2 3" key="1">
    <citation type="submission" date="2020-08" db="EMBL/GenBank/DDBJ databases">
        <title>Sequencing the genomes of 1000 actinobacteria strains.</title>
        <authorList>
            <person name="Klenk H.-P."/>
        </authorList>
    </citation>
    <scope>NUCLEOTIDE SEQUENCE [LARGE SCALE GENOMIC DNA]</scope>
    <source>
        <strain evidence="2 3">DSM 45362</strain>
    </source>
</reference>
<keyword evidence="2" id="KW-0969">Cilium</keyword>
<keyword evidence="3" id="KW-1185">Reference proteome</keyword>
<comment type="caution">
    <text evidence="2">The sequence shown here is derived from an EMBL/GenBank/DDBJ whole genome shotgun (WGS) entry which is preliminary data.</text>
</comment>
<keyword evidence="1" id="KW-1133">Transmembrane helix</keyword>
<protein>
    <submittedName>
        <fullName evidence="2">Flagellar biogenesis protein FliO</fullName>
    </submittedName>
</protein>
<accession>A0A841BNC7</accession>
<dbReference type="EMBL" id="JACHMN010000002">
    <property type="protein sequence ID" value="MBB5868888.1"/>
    <property type="molecule type" value="Genomic_DNA"/>
</dbReference>